<dbReference type="CDD" id="cd07560">
    <property type="entry name" value="Peptidase_S41_CPP"/>
    <property type="match status" value="1"/>
</dbReference>
<accession>A0A1C3ZBT8</accession>
<dbReference type="GO" id="GO:0008236">
    <property type="term" value="F:serine-type peptidase activity"/>
    <property type="evidence" value="ECO:0007669"/>
    <property type="project" value="UniProtKB-KW"/>
</dbReference>
<evidence type="ECO:0000256" key="1">
    <source>
        <dbReference type="ARBA" id="ARBA00009179"/>
    </source>
</evidence>
<dbReference type="InterPro" id="IPR020992">
    <property type="entry name" value="Tail_Prtase_C"/>
</dbReference>
<evidence type="ECO:0000256" key="4">
    <source>
        <dbReference type="ARBA" id="ARBA00022825"/>
    </source>
</evidence>
<dbReference type="OrthoDB" id="9812068at2"/>
<dbReference type="Pfam" id="PF03572">
    <property type="entry name" value="Peptidase_S41"/>
    <property type="match status" value="1"/>
</dbReference>
<dbReference type="Proteomes" id="UP000242818">
    <property type="component" value="Unassembled WGS sequence"/>
</dbReference>
<organism evidence="8 9">
    <name type="scientific">Chitinophaga costaii</name>
    <dbReference type="NCBI Taxonomy" id="1335309"/>
    <lineage>
        <taxon>Bacteria</taxon>
        <taxon>Pseudomonadati</taxon>
        <taxon>Bacteroidota</taxon>
        <taxon>Chitinophagia</taxon>
        <taxon>Chitinophagales</taxon>
        <taxon>Chitinophagaceae</taxon>
        <taxon>Chitinophaga</taxon>
    </lineage>
</organism>
<feature type="chain" id="PRO_5008688028" evidence="6">
    <location>
        <begin position="21"/>
        <end position="713"/>
    </location>
</feature>
<evidence type="ECO:0000256" key="2">
    <source>
        <dbReference type="ARBA" id="ARBA00022670"/>
    </source>
</evidence>
<dbReference type="Pfam" id="PF17804">
    <property type="entry name" value="TSP_NTD"/>
    <property type="match status" value="1"/>
</dbReference>
<dbReference type="CDD" id="cd06782">
    <property type="entry name" value="cpPDZ_CPP-like"/>
    <property type="match status" value="1"/>
</dbReference>
<dbReference type="Gene3D" id="3.90.226.10">
    <property type="entry name" value="2-enoyl-CoA Hydratase, Chain A, domain 1"/>
    <property type="match status" value="1"/>
</dbReference>
<dbReference type="PROSITE" id="PS50106">
    <property type="entry name" value="PDZ"/>
    <property type="match status" value="1"/>
</dbReference>
<dbReference type="SUPFAM" id="SSF52096">
    <property type="entry name" value="ClpP/crotonase"/>
    <property type="match status" value="1"/>
</dbReference>
<dbReference type="InterPro" id="IPR001478">
    <property type="entry name" value="PDZ"/>
</dbReference>
<evidence type="ECO:0000256" key="6">
    <source>
        <dbReference type="SAM" id="SignalP"/>
    </source>
</evidence>
<keyword evidence="2 5" id="KW-0645">Protease</keyword>
<dbReference type="GO" id="GO:0030288">
    <property type="term" value="C:outer membrane-bounded periplasmic space"/>
    <property type="evidence" value="ECO:0007669"/>
    <property type="project" value="TreeGrafter"/>
</dbReference>
<dbReference type="GO" id="GO:0006508">
    <property type="term" value="P:proteolysis"/>
    <property type="evidence" value="ECO:0007669"/>
    <property type="project" value="UniProtKB-KW"/>
</dbReference>
<keyword evidence="4 5" id="KW-0720">Serine protease</keyword>
<dbReference type="SUPFAM" id="SSF50156">
    <property type="entry name" value="PDZ domain-like"/>
    <property type="match status" value="1"/>
</dbReference>
<proteinExistence type="inferred from homology"/>
<keyword evidence="6" id="KW-0732">Signal</keyword>
<evidence type="ECO:0000313" key="9">
    <source>
        <dbReference type="Proteomes" id="UP000242818"/>
    </source>
</evidence>
<dbReference type="InterPro" id="IPR004447">
    <property type="entry name" value="Peptidase_S41A"/>
</dbReference>
<evidence type="ECO:0000256" key="5">
    <source>
        <dbReference type="RuleBase" id="RU004404"/>
    </source>
</evidence>
<protein>
    <submittedName>
        <fullName evidence="8">Carboxyl-terminal processing protease</fullName>
    </submittedName>
</protein>
<dbReference type="SMART" id="SM00245">
    <property type="entry name" value="TSPc"/>
    <property type="match status" value="1"/>
</dbReference>
<evidence type="ECO:0000256" key="3">
    <source>
        <dbReference type="ARBA" id="ARBA00022801"/>
    </source>
</evidence>
<comment type="similarity">
    <text evidence="1 5">Belongs to the peptidase S41A family.</text>
</comment>
<dbReference type="NCBIfam" id="TIGR00225">
    <property type="entry name" value="prc"/>
    <property type="match status" value="1"/>
</dbReference>
<keyword evidence="9" id="KW-1185">Reference proteome</keyword>
<dbReference type="SMART" id="SM00228">
    <property type="entry name" value="PDZ"/>
    <property type="match status" value="1"/>
</dbReference>
<feature type="domain" description="PDZ" evidence="7">
    <location>
        <begin position="246"/>
        <end position="326"/>
    </location>
</feature>
<reference evidence="8 9" key="1">
    <citation type="submission" date="2016-08" db="EMBL/GenBank/DDBJ databases">
        <authorList>
            <person name="Seilhamer J.J."/>
        </authorList>
    </citation>
    <scope>NUCLEOTIDE SEQUENCE [LARGE SCALE GENOMIC DNA]</scope>
    <source>
        <strain evidence="8 9">A37T2</strain>
    </source>
</reference>
<keyword evidence="3 5" id="KW-0378">Hydrolase</keyword>
<dbReference type="Pfam" id="PF11818">
    <property type="entry name" value="DUF3340"/>
    <property type="match status" value="1"/>
</dbReference>
<dbReference type="GO" id="GO:0004175">
    <property type="term" value="F:endopeptidase activity"/>
    <property type="evidence" value="ECO:0007669"/>
    <property type="project" value="TreeGrafter"/>
</dbReference>
<dbReference type="AlphaFoldDB" id="A0A1C3ZBT8"/>
<dbReference type="PANTHER" id="PTHR32060">
    <property type="entry name" value="TAIL-SPECIFIC PROTEASE"/>
    <property type="match status" value="1"/>
</dbReference>
<dbReference type="GO" id="GO:0007165">
    <property type="term" value="P:signal transduction"/>
    <property type="evidence" value="ECO:0007669"/>
    <property type="project" value="TreeGrafter"/>
</dbReference>
<sequence length="713" mass="80005">MRLKLMIPAALLCISAGILAFSKYGRNDPPGRYEVIMNLIGQVLKEGHYQPRPIDDAFSKEVVDKYLKTLDVEKKFFLQKDIDALAPLSTHIDDELRGEPVLFFNKSNEIIKQRVAEVATIYPEILAKPFDFTVQESVVLDEDKLTYPADEAARKEAWRKILKYRTLQNLEDAKDLRDKEKNKAGAVVKTDAQLEAEARGKVKKLYDRYFDRLKNKEDDNARFSYYVNAITNTMDPHTDYFPPDEKRYFEEQMAGKFYGIGAQLQEADGRIHIVSIVPGSPASKQGQLKANDVILKVAQGDKEPLDITGYAVEDAVKVIRGEKGSVVKLTVKSVDGTVKEIPLVRDEITTDETFAKSAIINGSHKIGYIYLPEFYNDFQDRNGHRCAEDVAKEIQKLKAEKVDGIILDLRYNGGGSLSDVVTMGGLFIPEGPIVQVRSRGGEATTLRDRDKTVQYDGPLAIMVNEYSASASEIMAAAMQDYKRAVIIGSKSTFGKGTVQRMFPLDDFYPNKADIGGSLGAIKLTIQKFYRINGGSTQRKGVESDVVLPDPYADVAERRDSDALAYDEIPKAAFTPWIYPVDGAALRKKSEARMANNQHFKLLQENINTVKNMDKQEAFSLDENVFKAEQKKNASMLKKYDSAGESVKALNIVNLKADLDKYGNDTMKLARNKEWLKVRTKDMYLDEAVNVMDDLIGISLPKLQQNKTASVKQD</sequence>
<dbReference type="PANTHER" id="PTHR32060:SF22">
    <property type="entry name" value="CARBOXYL-TERMINAL-PROCESSING PEPTIDASE 3, CHLOROPLASTIC"/>
    <property type="match status" value="1"/>
</dbReference>
<feature type="signal peptide" evidence="6">
    <location>
        <begin position="1"/>
        <end position="20"/>
    </location>
</feature>
<dbReference type="InterPro" id="IPR036034">
    <property type="entry name" value="PDZ_sf"/>
</dbReference>
<name>A0A1C3ZBT8_9BACT</name>
<dbReference type="Gene3D" id="2.30.42.10">
    <property type="match status" value="1"/>
</dbReference>
<dbReference type="InterPro" id="IPR005151">
    <property type="entry name" value="Tail-specific_protease"/>
</dbReference>
<dbReference type="STRING" id="1335309.GA0116948_101326"/>
<dbReference type="Pfam" id="PF00595">
    <property type="entry name" value="PDZ"/>
    <property type="match status" value="1"/>
</dbReference>
<dbReference type="InterPro" id="IPR040573">
    <property type="entry name" value="TSP_N"/>
</dbReference>
<evidence type="ECO:0000313" key="8">
    <source>
        <dbReference type="EMBL" id="SCB79844.1"/>
    </source>
</evidence>
<dbReference type="RefSeq" id="WP_089708336.1">
    <property type="nucleotide sequence ID" value="NZ_FMAR01000001.1"/>
</dbReference>
<dbReference type="InterPro" id="IPR029045">
    <property type="entry name" value="ClpP/crotonase-like_dom_sf"/>
</dbReference>
<dbReference type="EMBL" id="FMAR01000001">
    <property type="protein sequence ID" value="SCB79844.1"/>
    <property type="molecule type" value="Genomic_DNA"/>
</dbReference>
<evidence type="ECO:0000259" key="7">
    <source>
        <dbReference type="PROSITE" id="PS50106"/>
    </source>
</evidence>
<gene>
    <name evidence="8" type="ORF">GA0116948_101326</name>
</gene>